<comment type="caution">
    <text evidence="2">The sequence shown here is derived from an EMBL/GenBank/DDBJ whole genome shotgun (WGS) entry which is preliminary data.</text>
</comment>
<dbReference type="GeneID" id="93591515"/>
<keyword evidence="3" id="KW-1185">Reference proteome</keyword>
<gene>
    <name evidence="2" type="ORF">DFL_009204</name>
</gene>
<protein>
    <submittedName>
        <fullName evidence="2">Uncharacterized protein</fullName>
    </submittedName>
</protein>
<dbReference type="OrthoDB" id="5329990at2759"/>
<reference evidence="2 3" key="1">
    <citation type="submission" date="2019-01" db="EMBL/GenBank/DDBJ databases">
        <title>Intercellular communication is required for trap formation in the nematode-trapping fungus Duddingtonia flagrans.</title>
        <authorList>
            <person name="Youssar L."/>
            <person name="Wernet V."/>
            <person name="Hensel N."/>
            <person name="Hildebrandt H.-G."/>
            <person name="Fischer R."/>
        </authorList>
    </citation>
    <scope>NUCLEOTIDE SEQUENCE [LARGE SCALE GENOMIC DNA]</scope>
    <source>
        <strain evidence="2 3">CBS H-5679</strain>
    </source>
</reference>
<dbReference type="VEuPathDB" id="FungiDB:DFL_009204"/>
<evidence type="ECO:0000313" key="3">
    <source>
        <dbReference type="Proteomes" id="UP000283090"/>
    </source>
</evidence>
<accession>A0A436ZQZ4</accession>
<evidence type="ECO:0000313" key="2">
    <source>
        <dbReference type="EMBL" id="RVD81338.1"/>
    </source>
</evidence>
<feature type="compositionally biased region" description="Polar residues" evidence="1">
    <location>
        <begin position="122"/>
        <end position="141"/>
    </location>
</feature>
<evidence type="ECO:0000256" key="1">
    <source>
        <dbReference type="SAM" id="MobiDB-lite"/>
    </source>
</evidence>
<feature type="region of interest" description="Disordered" evidence="1">
    <location>
        <begin position="328"/>
        <end position="347"/>
    </location>
</feature>
<feature type="region of interest" description="Disordered" evidence="1">
    <location>
        <begin position="108"/>
        <end position="166"/>
    </location>
</feature>
<name>A0A436ZQZ4_ARTFL</name>
<feature type="compositionally biased region" description="Polar residues" evidence="1">
    <location>
        <begin position="148"/>
        <end position="165"/>
    </location>
</feature>
<feature type="region of interest" description="Disordered" evidence="1">
    <location>
        <begin position="255"/>
        <end position="277"/>
    </location>
</feature>
<proteinExistence type="predicted"/>
<dbReference type="EMBL" id="SAEB01000012">
    <property type="protein sequence ID" value="RVD81338.1"/>
    <property type="molecule type" value="Genomic_DNA"/>
</dbReference>
<dbReference type="AlphaFoldDB" id="A0A436ZQZ4"/>
<dbReference type="Proteomes" id="UP000283090">
    <property type="component" value="Unassembled WGS sequence"/>
</dbReference>
<dbReference type="RefSeq" id="XP_067486882.1">
    <property type="nucleotide sequence ID" value="XM_067639056.1"/>
</dbReference>
<feature type="compositionally biased region" description="Acidic residues" evidence="1">
    <location>
        <begin position="338"/>
        <end position="347"/>
    </location>
</feature>
<sequence>MNANANITEQSKMSAAATTVAKKQQDPKQPVVGLNIPAISNKLFWYDGVKTVKDLCAAVLQQNPILDGKRLTILMDGKRARFYDNISDRAVVTAYYRFATYRNPINKAQSAPESADIKDSSKGTTQDDNSNQFLSNDSASHSGPLVDSTISSNQDQERASATTPPQEEKITIVFKLEEMEERAEVIKITTGVIPTVDSVYRKVRSIMLEKAILKPGDKLEYHWIQAKDEPRVYDRLYEVLDKMPVYPATLDVSVTKKSPRPKKPMEPTKPTAPLLLDGLPEADFGLRTTDDAAQPPPTMEPKVPRGHLLDLLDDEMGWLSHWVVPQFTQSPHSPGPLPDDEDLLIEL</sequence>
<organism evidence="2 3">
    <name type="scientific">Arthrobotrys flagrans</name>
    <name type="common">Nematode-trapping fungus</name>
    <name type="synonym">Trichothecium flagrans</name>
    <dbReference type="NCBI Taxonomy" id="97331"/>
    <lineage>
        <taxon>Eukaryota</taxon>
        <taxon>Fungi</taxon>
        <taxon>Dikarya</taxon>
        <taxon>Ascomycota</taxon>
        <taxon>Pezizomycotina</taxon>
        <taxon>Orbiliomycetes</taxon>
        <taxon>Orbiliales</taxon>
        <taxon>Orbiliaceae</taxon>
        <taxon>Arthrobotrys</taxon>
    </lineage>
</organism>